<evidence type="ECO:0000256" key="4">
    <source>
        <dbReference type="PROSITE-ProRule" id="PRU01343"/>
    </source>
</evidence>
<feature type="region of interest" description="Disordered" evidence="6">
    <location>
        <begin position="151"/>
        <end position="256"/>
    </location>
</feature>
<evidence type="ECO:0000256" key="3">
    <source>
        <dbReference type="ARBA" id="ARBA00022833"/>
    </source>
</evidence>
<evidence type="ECO:0000259" key="7">
    <source>
        <dbReference type="PROSITE" id="PS51999"/>
    </source>
</evidence>
<proteinExistence type="predicted"/>
<evidence type="ECO:0000256" key="5">
    <source>
        <dbReference type="SAM" id="Coils"/>
    </source>
</evidence>
<evidence type="ECO:0000256" key="2">
    <source>
        <dbReference type="ARBA" id="ARBA00022771"/>
    </source>
</evidence>
<dbReference type="AlphaFoldDB" id="A0A1L7XL69"/>
<evidence type="ECO:0000313" key="9">
    <source>
        <dbReference type="Proteomes" id="UP000184330"/>
    </source>
</evidence>
<feature type="compositionally biased region" description="Polar residues" evidence="6">
    <location>
        <begin position="228"/>
        <end position="245"/>
    </location>
</feature>
<dbReference type="InterPro" id="IPR010666">
    <property type="entry name" value="Znf_GRF"/>
</dbReference>
<dbReference type="STRING" id="576137.A0A1L7XL69"/>
<keyword evidence="1" id="KW-0479">Metal-binding</keyword>
<feature type="coiled-coil region" evidence="5">
    <location>
        <begin position="305"/>
        <end position="332"/>
    </location>
</feature>
<reference evidence="8 9" key="1">
    <citation type="submission" date="2016-03" db="EMBL/GenBank/DDBJ databases">
        <authorList>
            <person name="Ploux O."/>
        </authorList>
    </citation>
    <scope>NUCLEOTIDE SEQUENCE [LARGE SCALE GENOMIC DNA]</scope>
    <source>
        <strain evidence="8 9">UAMH 11012</strain>
    </source>
</reference>
<evidence type="ECO:0000256" key="6">
    <source>
        <dbReference type="SAM" id="MobiDB-lite"/>
    </source>
</evidence>
<gene>
    <name evidence="8" type="ORF">PAC_15689</name>
</gene>
<sequence>MFTTPKKPRPTSTPYSSPSKVRLNGLFQDGVWHCNCNPRLPASHFQVKKDGPNHGKWFYTCQEPREKSCEFFLWDEKAKPREMQAVVGNKRSEPDALRTLADAARDKRTVEGHSAASNKFMADLAKADDEFDDWSLSVDDEAKLVDEVEKADAAEYPETPRKAIKTSHFEIPGSKRKRDEGMLPTPISGAMKPNMGVKSLRKDEDVFNTPSSRLKGGIWDGSEHSGLRSPSATPAPSRFQDATSANDDRSQKATQSYDIGDEVLQLLKDQHIDDETTSNLRKLLNKHALKISGIAKGRDITRVALKAKDVKIAELQQKITALEAERELDKTIIRHFKSDIAHSVEKRHSRGRGKT</sequence>
<organism evidence="8 9">
    <name type="scientific">Phialocephala subalpina</name>
    <dbReference type="NCBI Taxonomy" id="576137"/>
    <lineage>
        <taxon>Eukaryota</taxon>
        <taxon>Fungi</taxon>
        <taxon>Dikarya</taxon>
        <taxon>Ascomycota</taxon>
        <taxon>Pezizomycotina</taxon>
        <taxon>Leotiomycetes</taxon>
        <taxon>Helotiales</taxon>
        <taxon>Mollisiaceae</taxon>
        <taxon>Phialocephala</taxon>
        <taxon>Phialocephala fortinii species complex</taxon>
    </lineage>
</organism>
<accession>A0A1L7XL69</accession>
<name>A0A1L7XL69_9HELO</name>
<keyword evidence="5" id="KW-0175">Coiled coil</keyword>
<feature type="compositionally biased region" description="Basic and acidic residues" evidence="6">
    <location>
        <begin position="151"/>
        <end position="161"/>
    </location>
</feature>
<dbReference type="GO" id="GO:0008270">
    <property type="term" value="F:zinc ion binding"/>
    <property type="evidence" value="ECO:0007669"/>
    <property type="project" value="UniProtKB-KW"/>
</dbReference>
<dbReference type="Pfam" id="PF06839">
    <property type="entry name" value="Zn_ribbon_GRF"/>
    <property type="match status" value="1"/>
</dbReference>
<dbReference type="EMBL" id="FJOG01000033">
    <property type="protein sequence ID" value="CZR65789.1"/>
    <property type="molecule type" value="Genomic_DNA"/>
</dbReference>
<dbReference type="PROSITE" id="PS51999">
    <property type="entry name" value="ZF_GRF"/>
    <property type="match status" value="1"/>
</dbReference>
<keyword evidence="9" id="KW-1185">Reference proteome</keyword>
<keyword evidence="2 4" id="KW-0863">Zinc-finger</keyword>
<evidence type="ECO:0000313" key="8">
    <source>
        <dbReference type="EMBL" id="CZR65789.1"/>
    </source>
</evidence>
<dbReference type="OrthoDB" id="430051at2759"/>
<keyword evidence="3" id="KW-0862">Zinc</keyword>
<feature type="domain" description="GRF-type" evidence="7">
    <location>
        <begin position="34"/>
        <end position="78"/>
    </location>
</feature>
<dbReference type="Proteomes" id="UP000184330">
    <property type="component" value="Unassembled WGS sequence"/>
</dbReference>
<evidence type="ECO:0000256" key="1">
    <source>
        <dbReference type="ARBA" id="ARBA00022723"/>
    </source>
</evidence>
<feature type="region of interest" description="Disordered" evidence="6">
    <location>
        <begin position="1"/>
        <end position="20"/>
    </location>
</feature>
<protein>
    <recommendedName>
        <fullName evidence="7">GRF-type domain-containing protein</fullName>
    </recommendedName>
</protein>